<dbReference type="RefSeq" id="WP_072908004.1">
    <property type="nucleotide sequence ID" value="NZ_FRAI01000020.1"/>
</dbReference>
<keyword evidence="1" id="KW-0812">Transmembrane</keyword>
<dbReference type="Gene3D" id="1.10.1760.20">
    <property type="match status" value="1"/>
</dbReference>
<proteinExistence type="predicted"/>
<dbReference type="Proteomes" id="UP000243547">
    <property type="component" value="Unassembled WGS sequence"/>
</dbReference>
<feature type="transmembrane region" description="Helical" evidence="1">
    <location>
        <begin position="39"/>
        <end position="59"/>
    </location>
</feature>
<evidence type="ECO:0000313" key="2">
    <source>
        <dbReference type="EMBL" id="SHK19186.1"/>
    </source>
</evidence>
<feature type="transmembrane region" description="Helical" evidence="1">
    <location>
        <begin position="6"/>
        <end position="27"/>
    </location>
</feature>
<evidence type="ECO:0000313" key="3">
    <source>
        <dbReference type="Proteomes" id="UP000243547"/>
    </source>
</evidence>
<reference evidence="3" key="1">
    <citation type="submission" date="2016-11" db="EMBL/GenBank/DDBJ databases">
        <authorList>
            <person name="Varghese N."/>
            <person name="Submissions S."/>
        </authorList>
    </citation>
    <scope>NUCLEOTIDE SEQUENCE [LARGE SCALE GENOMIC DNA]</scope>
    <source>
        <strain evidence="3">DSM 14826</strain>
    </source>
</reference>
<feature type="transmembrane region" description="Helical" evidence="1">
    <location>
        <begin position="127"/>
        <end position="149"/>
    </location>
</feature>
<evidence type="ECO:0000256" key="1">
    <source>
        <dbReference type="SAM" id="Phobius"/>
    </source>
</evidence>
<keyword evidence="3" id="KW-1185">Reference proteome</keyword>
<dbReference type="AlphaFoldDB" id="A0A1M6QG47"/>
<feature type="transmembrane region" description="Helical" evidence="1">
    <location>
        <begin position="99"/>
        <end position="121"/>
    </location>
</feature>
<dbReference type="OrthoDB" id="5516776at2"/>
<feature type="transmembrane region" description="Helical" evidence="1">
    <location>
        <begin position="65"/>
        <end position="87"/>
    </location>
</feature>
<dbReference type="EMBL" id="FRAI01000020">
    <property type="protein sequence ID" value="SHK19186.1"/>
    <property type="molecule type" value="Genomic_DNA"/>
</dbReference>
<organism evidence="2 3">
    <name type="scientific">Anaerobranca californiensis DSM 14826</name>
    <dbReference type="NCBI Taxonomy" id="1120989"/>
    <lineage>
        <taxon>Bacteria</taxon>
        <taxon>Bacillati</taxon>
        <taxon>Bacillota</taxon>
        <taxon>Clostridia</taxon>
        <taxon>Eubacteriales</taxon>
        <taxon>Proteinivoracaceae</taxon>
        <taxon>Anaerobranca</taxon>
    </lineage>
</organism>
<dbReference type="Pfam" id="PF09512">
    <property type="entry name" value="ThiW"/>
    <property type="match status" value="1"/>
</dbReference>
<dbReference type="PIRSF" id="PIRSF024534">
    <property type="entry name" value="ThiW"/>
    <property type="match status" value="1"/>
</dbReference>
<sequence length="159" mass="17217">MNQTKRLATAGIFITIGVISSHLSIPIGAAKVFPIQHCLNLLTAMLFPLSYTIYIPLAISIIRNILGTGTLLAFPGSIIGAFLAGLLYRKTKKGELAFLGELIGTGIFGAILAYPIVKFILGREAALFFFVIPFSLSSLFGATIGYMIFNLIKYIIDKK</sequence>
<dbReference type="STRING" id="1120989.SAMN02745227_01750"/>
<protein>
    <submittedName>
        <fullName evidence="2">Energy coupling factor transporter S component ThiW</fullName>
    </submittedName>
</protein>
<accession>A0A1M6QG47</accession>
<keyword evidence="1" id="KW-0472">Membrane</keyword>
<dbReference type="NCBIfam" id="TIGR02359">
    <property type="entry name" value="thiW"/>
    <property type="match status" value="1"/>
</dbReference>
<name>A0A1M6QG47_9FIRM</name>
<keyword evidence="1" id="KW-1133">Transmembrane helix</keyword>
<gene>
    <name evidence="2" type="ORF">SAMN02745227_01750</name>
</gene>
<dbReference type="InterPro" id="IPR012652">
    <property type="entry name" value="ThiW"/>
</dbReference>